<gene>
    <name evidence="1" type="ORF">L195_g044802</name>
</gene>
<evidence type="ECO:0000313" key="1">
    <source>
        <dbReference type="EMBL" id="PNX88690.1"/>
    </source>
</evidence>
<organism evidence="1 2">
    <name type="scientific">Trifolium pratense</name>
    <name type="common">Red clover</name>
    <dbReference type="NCBI Taxonomy" id="57577"/>
    <lineage>
        <taxon>Eukaryota</taxon>
        <taxon>Viridiplantae</taxon>
        <taxon>Streptophyta</taxon>
        <taxon>Embryophyta</taxon>
        <taxon>Tracheophyta</taxon>
        <taxon>Spermatophyta</taxon>
        <taxon>Magnoliopsida</taxon>
        <taxon>eudicotyledons</taxon>
        <taxon>Gunneridae</taxon>
        <taxon>Pentapetalae</taxon>
        <taxon>rosids</taxon>
        <taxon>fabids</taxon>
        <taxon>Fabales</taxon>
        <taxon>Fabaceae</taxon>
        <taxon>Papilionoideae</taxon>
        <taxon>50 kb inversion clade</taxon>
        <taxon>NPAAA clade</taxon>
        <taxon>Hologalegina</taxon>
        <taxon>IRL clade</taxon>
        <taxon>Trifolieae</taxon>
        <taxon>Trifolium</taxon>
    </lineage>
</organism>
<reference evidence="1 2" key="1">
    <citation type="journal article" date="2014" name="Am. J. Bot.">
        <title>Genome assembly and annotation for red clover (Trifolium pratense; Fabaceae).</title>
        <authorList>
            <person name="Istvanek J."/>
            <person name="Jaros M."/>
            <person name="Krenek A."/>
            <person name="Repkova J."/>
        </authorList>
    </citation>
    <scope>NUCLEOTIDE SEQUENCE [LARGE SCALE GENOMIC DNA]</scope>
    <source>
        <strain evidence="2">cv. Tatra</strain>
        <tissue evidence="1">Young leaves</tissue>
    </source>
</reference>
<proteinExistence type="predicted"/>
<sequence>MFCCIVDGMENLIMPLAQYSSHGKVTCITHELKRFGPIWRNDN</sequence>
<accession>A0A2K3MD26</accession>
<dbReference type="Proteomes" id="UP000236291">
    <property type="component" value="Unassembled WGS sequence"/>
</dbReference>
<comment type="caution">
    <text evidence="1">The sequence shown here is derived from an EMBL/GenBank/DDBJ whole genome shotgun (WGS) entry which is preliminary data.</text>
</comment>
<dbReference type="AlphaFoldDB" id="A0A2K3MD26"/>
<protein>
    <submittedName>
        <fullName evidence="1">Uncharacterized protein</fullName>
    </submittedName>
</protein>
<reference evidence="1 2" key="2">
    <citation type="journal article" date="2017" name="Front. Plant Sci.">
        <title>Gene Classification and Mining of Molecular Markers Useful in Red Clover (Trifolium pratense) Breeding.</title>
        <authorList>
            <person name="Istvanek J."/>
            <person name="Dluhosova J."/>
            <person name="Dluhos P."/>
            <person name="Patkova L."/>
            <person name="Nedelnik J."/>
            <person name="Repkova J."/>
        </authorList>
    </citation>
    <scope>NUCLEOTIDE SEQUENCE [LARGE SCALE GENOMIC DNA]</scope>
    <source>
        <strain evidence="2">cv. Tatra</strain>
        <tissue evidence="1">Young leaves</tissue>
    </source>
</reference>
<evidence type="ECO:0000313" key="2">
    <source>
        <dbReference type="Proteomes" id="UP000236291"/>
    </source>
</evidence>
<name>A0A2K3MD26_TRIPR</name>
<dbReference type="EMBL" id="ASHM01057418">
    <property type="protein sequence ID" value="PNX88690.1"/>
    <property type="molecule type" value="Genomic_DNA"/>
</dbReference>
<feature type="non-terminal residue" evidence="1">
    <location>
        <position position="43"/>
    </location>
</feature>